<keyword evidence="1" id="KW-0812">Transmembrane</keyword>
<dbReference type="EMBL" id="KB469300">
    <property type="protein sequence ID" value="EPQ56093.1"/>
    <property type="molecule type" value="Genomic_DNA"/>
</dbReference>
<dbReference type="eggNOG" id="ENOG502R0U1">
    <property type="taxonomic scope" value="Eukaryota"/>
</dbReference>
<dbReference type="OrthoDB" id="3228752at2759"/>
<reference evidence="2 3" key="1">
    <citation type="journal article" date="2012" name="Science">
        <title>The Paleozoic origin of enzymatic lignin decomposition reconstructed from 31 fungal genomes.</title>
        <authorList>
            <person name="Floudas D."/>
            <person name="Binder M."/>
            <person name="Riley R."/>
            <person name="Barry K."/>
            <person name="Blanchette R.A."/>
            <person name="Henrissat B."/>
            <person name="Martinez A.T."/>
            <person name="Otillar R."/>
            <person name="Spatafora J.W."/>
            <person name="Yadav J.S."/>
            <person name="Aerts A."/>
            <person name="Benoit I."/>
            <person name="Boyd A."/>
            <person name="Carlson A."/>
            <person name="Copeland A."/>
            <person name="Coutinho P.M."/>
            <person name="de Vries R.P."/>
            <person name="Ferreira P."/>
            <person name="Findley K."/>
            <person name="Foster B."/>
            <person name="Gaskell J."/>
            <person name="Glotzer D."/>
            <person name="Gorecki P."/>
            <person name="Heitman J."/>
            <person name="Hesse C."/>
            <person name="Hori C."/>
            <person name="Igarashi K."/>
            <person name="Jurgens J.A."/>
            <person name="Kallen N."/>
            <person name="Kersten P."/>
            <person name="Kohler A."/>
            <person name="Kuees U."/>
            <person name="Kumar T.K.A."/>
            <person name="Kuo A."/>
            <person name="LaButti K."/>
            <person name="Larrondo L.F."/>
            <person name="Lindquist E."/>
            <person name="Ling A."/>
            <person name="Lombard V."/>
            <person name="Lucas S."/>
            <person name="Lundell T."/>
            <person name="Martin R."/>
            <person name="McLaughlin D.J."/>
            <person name="Morgenstern I."/>
            <person name="Morin E."/>
            <person name="Murat C."/>
            <person name="Nagy L.G."/>
            <person name="Nolan M."/>
            <person name="Ohm R.A."/>
            <person name="Patyshakuliyeva A."/>
            <person name="Rokas A."/>
            <person name="Ruiz-Duenas F.J."/>
            <person name="Sabat G."/>
            <person name="Salamov A."/>
            <person name="Samejima M."/>
            <person name="Schmutz J."/>
            <person name="Slot J.C."/>
            <person name="St John F."/>
            <person name="Stenlid J."/>
            <person name="Sun H."/>
            <person name="Sun S."/>
            <person name="Syed K."/>
            <person name="Tsang A."/>
            <person name="Wiebenga A."/>
            <person name="Young D."/>
            <person name="Pisabarro A."/>
            <person name="Eastwood D.C."/>
            <person name="Martin F."/>
            <person name="Cullen D."/>
            <person name="Grigoriev I.V."/>
            <person name="Hibbett D.S."/>
        </authorList>
    </citation>
    <scope>NUCLEOTIDE SEQUENCE [LARGE SCALE GENOMIC DNA]</scope>
    <source>
        <strain evidence="2 3">ATCC 11539</strain>
    </source>
</reference>
<gene>
    <name evidence="2" type="ORF">GLOTRDRAFT_92653</name>
</gene>
<dbReference type="AlphaFoldDB" id="S7Q9S8"/>
<feature type="transmembrane region" description="Helical" evidence="1">
    <location>
        <begin position="130"/>
        <end position="151"/>
    </location>
</feature>
<evidence type="ECO:0008006" key="4">
    <source>
        <dbReference type="Google" id="ProtNLM"/>
    </source>
</evidence>
<feature type="transmembrane region" description="Helical" evidence="1">
    <location>
        <begin position="158"/>
        <end position="176"/>
    </location>
</feature>
<sequence>MKRNSGMIPLLIENTTLSHGIDIPGIQRNSPLYHLLSRCSDLRSTLISSMHPTFAWGKWTQTTALWTGVGPAFFSLVTAVIVLVAASAIWINPQTRPNLRRQSLQMLLCVQVRPVLGTRGVVLTKLTGNFIDFVIMFIPVNLQLFIVHHVCTEGFVRYYLLASLGAAIATALPGSIKPVWGWDPETQLCWIAITEPRARISWLVGAWYAWLILSMGVATISTTAVLLYLVVHTRSQKHDLGQGVHRKMIHSNWLDVKRVASKITLYPSVLIVVNCISEISNFTIIRSGGIKSDATYALCVVSGVLYGLVPGAYALITLFIDPSFTHALRTLLAQRGLVGQCSTRHKQVVQIWLTTQVVGEAIEASGGKEAQRSRQIRYECAQEHSEVHTILEIGHLEPVDGTHLGESVEETAETEAMRMDDMLNQDIAQL</sequence>
<dbReference type="HOGENOM" id="CLU_047278_0_0_1"/>
<keyword evidence="1" id="KW-1133">Transmembrane helix</keyword>
<feature type="transmembrane region" description="Helical" evidence="1">
    <location>
        <begin position="207"/>
        <end position="231"/>
    </location>
</feature>
<proteinExistence type="predicted"/>
<keyword evidence="1" id="KW-0472">Membrane</keyword>
<dbReference type="KEGG" id="gtr:GLOTRDRAFT_92653"/>
<evidence type="ECO:0000313" key="2">
    <source>
        <dbReference type="EMBL" id="EPQ56093.1"/>
    </source>
</evidence>
<organism evidence="2 3">
    <name type="scientific">Gloeophyllum trabeum (strain ATCC 11539 / FP-39264 / Madison 617)</name>
    <name type="common">Brown rot fungus</name>
    <dbReference type="NCBI Taxonomy" id="670483"/>
    <lineage>
        <taxon>Eukaryota</taxon>
        <taxon>Fungi</taxon>
        <taxon>Dikarya</taxon>
        <taxon>Basidiomycota</taxon>
        <taxon>Agaricomycotina</taxon>
        <taxon>Agaricomycetes</taxon>
        <taxon>Gloeophyllales</taxon>
        <taxon>Gloeophyllaceae</taxon>
        <taxon>Gloeophyllum</taxon>
    </lineage>
</organism>
<evidence type="ECO:0000313" key="3">
    <source>
        <dbReference type="Proteomes" id="UP000030669"/>
    </source>
</evidence>
<protein>
    <recommendedName>
        <fullName evidence="4">G-protein coupled receptors family 1 profile domain-containing protein</fullName>
    </recommendedName>
</protein>
<feature type="transmembrane region" description="Helical" evidence="1">
    <location>
        <begin position="72"/>
        <end position="92"/>
    </location>
</feature>
<keyword evidence="3" id="KW-1185">Reference proteome</keyword>
<name>S7Q9S8_GLOTA</name>
<evidence type="ECO:0000256" key="1">
    <source>
        <dbReference type="SAM" id="Phobius"/>
    </source>
</evidence>
<feature type="transmembrane region" description="Helical" evidence="1">
    <location>
        <begin position="296"/>
        <end position="320"/>
    </location>
</feature>
<dbReference type="GeneID" id="19309404"/>
<dbReference type="RefSeq" id="XP_007864875.1">
    <property type="nucleotide sequence ID" value="XM_007866684.1"/>
</dbReference>
<accession>S7Q9S8</accession>
<dbReference type="Proteomes" id="UP000030669">
    <property type="component" value="Unassembled WGS sequence"/>
</dbReference>